<evidence type="ECO:0000256" key="1">
    <source>
        <dbReference type="SAM" id="MobiDB-lite"/>
    </source>
</evidence>
<evidence type="ECO:0000313" key="6">
    <source>
        <dbReference type="Proteomes" id="UP000249264"/>
    </source>
</evidence>
<reference evidence="5 6" key="1">
    <citation type="submission" date="2018-06" db="EMBL/GenBank/DDBJ databases">
        <authorList>
            <consortium name="Pathogen Informatics"/>
            <person name="Doyle S."/>
        </authorList>
    </citation>
    <scope>NUCLEOTIDE SEQUENCE [LARGE SCALE GENOMIC DNA]</scope>
    <source>
        <strain evidence="5 6">NCTC10288</strain>
    </source>
</reference>
<keyword evidence="2" id="KW-0732">Signal</keyword>
<feature type="compositionally biased region" description="Low complexity" evidence="1">
    <location>
        <begin position="1398"/>
        <end position="1420"/>
    </location>
</feature>
<dbReference type="Proteomes" id="UP000594905">
    <property type="component" value="Chromosome"/>
</dbReference>
<dbReference type="NCBIfam" id="NF033903">
    <property type="entry name" value="VaFE_rpt"/>
    <property type="match status" value="6"/>
</dbReference>
<feature type="compositionally biased region" description="Low complexity" evidence="1">
    <location>
        <begin position="1937"/>
        <end position="1963"/>
    </location>
</feature>
<feature type="region of interest" description="Disordered" evidence="1">
    <location>
        <begin position="1356"/>
        <end position="1661"/>
    </location>
</feature>
<feature type="domain" description="T-Q ester bond containing" evidence="3">
    <location>
        <begin position="1265"/>
        <end position="1392"/>
    </location>
</feature>
<evidence type="ECO:0000259" key="3">
    <source>
        <dbReference type="Pfam" id="PF18202"/>
    </source>
</evidence>
<feature type="domain" description="T-Q ester bond containing" evidence="3">
    <location>
        <begin position="912"/>
        <end position="1039"/>
    </location>
</feature>
<proteinExistence type="predicted"/>
<feature type="compositionally biased region" description="Basic and acidic residues" evidence="1">
    <location>
        <begin position="904"/>
        <end position="913"/>
    </location>
</feature>
<feature type="compositionally biased region" description="Low complexity" evidence="1">
    <location>
        <begin position="266"/>
        <end position="303"/>
    </location>
</feature>
<feature type="compositionally biased region" description="Low complexity" evidence="1">
    <location>
        <begin position="1077"/>
        <end position="1093"/>
    </location>
</feature>
<name>A0A2X4RQ59_9CORY</name>
<reference evidence="4 7" key="2">
    <citation type="submission" date="2020-12" db="EMBL/GenBank/DDBJ databases">
        <title>FDA dAtabase for Regulatory Grade micrObial Sequences (FDA-ARGOS): Supporting development and validation of Infectious Disease Dx tests.</title>
        <authorList>
            <person name="Sproer C."/>
            <person name="Gronow S."/>
            <person name="Severitt S."/>
            <person name="Schroder I."/>
            <person name="Tallon L."/>
            <person name="Sadzewicz L."/>
            <person name="Zhao X."/>
            <person name="Boylan J."/>
            <person name="Ott S."/>
            <person name="Bowen H."/>
            <person name="Vavikolanu K."/>
            <person name="Mehta A."/>
            <person name="Aluvathingal J."/>
            <person name="Nadendla S."/>
            <person name="Lowell S."/>
            <person name="Myers T."/>
            <person name="Yan Y."/>
            <person name="Sichtig H."/>
        </authorList>
    </citation>
    <scope>NUCLEOTIDE SEQUENCE [LARGE SCALE GENOMIC DNA]</scope>
    <source>
        <strain evidence="4 7">FDAARGOS_894</strain>
    </source>
</reference>
<feature type="region of interest" description="Disordered" evidence="1">
    <location>
        <begin position="227"/>
        <end position="429"/>
    </location>
</feature>
<feature type="compositionally biased region" description="Polar residues" evidence="1">
    <location>
        <begin position="1157"/>
        <end position="1176"/>
    </location>
</feature>
<feature type="compositionally biased region" description="Basic and acidic residues" evidence="1">
    <location>
        <begin position="1975"/>
        <end position="1995"/>
    </location>
</feature>
<feature type="domain" description="T-Q ester bond containing" evidence="3">
    <location>
        <begin position="686"/>
        <end position="816"/>
    </location>
</feature>
<feature type="compositionally biased region" description="Low complexity" evidence="1">
    <location>
        <begin position="1590"/>
        <end position="1606"/>
    </location>
</feature>
<dbReference type="STRING" id="38301.NX84_12290"/>
<feature type="compositionally biased region" description="Low complexity" evidence="1">
    <location>
        <begin position="836"/>
        <end position="851"/>
    </location>
</feature>
<feature type="compositionally biased region" description="Basic and acidic residues" evidence="1">
    <location>
        <begin position="415"/>
        <end position="429"/>
    </location>
</feature>
<feature type="compositionally biased region" description="Acidic residues" evidence="1">
    <location>
        <begin position="808"/>
        <end position="822"/>
    </location>
</feature>
<feature type="domain" description="T-Q ester bond containing" evidence="3">
    <location>
        <begin position="1654"/>
        <end position="1781"/>
    </location>
</feature>
<feature type="compositionally biased region" description="Low complexity" evidence="1">
    <location>
        <begin position="1828"/>
        <end position="1899"/>
    </location>
</feature>
<evidence type="ECO:0000313" key="7">
    <source>
        <dbReference type="Proteomes" id="UP000594905"/>
    </source>
</evidence>
<feature type="compositionally biased region" description="Low complexity" evidence="1">
    <location>
        <begin position="1430"/>
        <end position="1446"/>
    </location>
</feature>
<feature type="compositionally biased region" description="Low complexity" evidence="1">
    <location>
        <begin position="1630"/>
        <end position="1645"/>
    </location>
</feature>
<protein>
    <submittedName>
        <fullName evidence="5">Putative collagen-binding protein</fullName>
    </submittedName>
    <submittedName>
        <fullName evidence="4">VaFE repeat-containing surface-anchored protein</fullName>
    </submittedName>
</protein>
<feature type="compositionally biased region" description="Low complexity" evidence="1">
    <location>
        <begin position="1569"/>
        <end position="1582"/>
    </location>
</feature>
<feature type="compositionally biased region" description="Polar residues" evidence="1">
    <location>
        <begin position="1094"/>
        <end position="1113"/>
    </location>
</feature>
<dbReference type="PANTHER" id="PTHR10068:SF14">
    <property type="entry name" value="CELL WALL ADHESIN EAP1"/>
    <property type="match status" value="1"/>
</dbReference>
<feature type="compositionally biased region" description="Low complexity" evidence="1">
    <location>
        <begin position="1241"/>
        <end position="1256"/>
    </location>
</feature>
<feature type="compositionally biased region" description="Low complexity" evidence="1">
    <location>
        <begin position="1140"/>
        <end position="1156"/>
    </location>
</feature>
<evidence type="ECO:0000313" key="4">
    <source>
        <dbReference type="EMBL" id="QPS59752.1"/>
    </source>
</evidence>
<feature type="signal peptide" evidence="2">
    <location>
        <begin position="1"/>
        <end position="24"/>
    </location>
</feature>
<keyword evidence="7" id="KW-1185">Reference proteome</keyword>
<feature type="compositionally biased region" description="Low complexity" evidence="1">
    <location>
        <begin position="1485"/>
        <end position="1501"/>
    </location>
</feature>
<organism evidence="5 6">
    <name type="scientific">Corynebacterium minutissimum</name>
    <dbReference type="NCBI Taxonomy" id="38301"/>
    <lineage>
        <taxon>Bacteria</taxon>
        <taxon>Bacillati</taxon>
        <taxon>Actinomycetota</taxon>
        <taxon>Actinomycetes</taxon>
        <taxon>Mycobacteriales</taxon>
        <taxon>Corynebacteriaceae</taxon>
        <taxon>Corynebacterium</taxon>
    </lineage>
</organism>
<feature type="compositionally biased region" description="Low complexity" evidence="1">
    <location>
        <begin position="1201"/>
        <end position="1217"/>
    </location>
</feature>
<feature type="compositionally biased region" description="Low complexity" evidence="1">
    <location>
        <begin position="1787"/>
        <end position="1809"/>
    </location>
</feature>
<accession>A0A2X4RQ59</accession>
<feature type="compositionally biased region" description="Polar residues" evidence="1">
    <location>
        <begin position="1447"/>
        <end position="1484"/>
    </location>
</feature>
<feature type="compositionally biased region" description="Low complexity" evidence="1">
    <location>
        <begin position="1538"/>
        <end position="1554"/>
    </location>
</feature>
<feature type="compositionally biased region" description="Low complexity" evidence="1">
    <location>
        <begin position="320"/>
        <end position="376"/>
    </location>
</feature>
<feature type="region of interest" description="Disordered" evidence="1">
    <location>
        <begin position="2011"/>
        <end position="2112"/>
    </location>
</feature>
<dbReference type="PANTHER" id="PTHR10068">
    <property type="entry name" value="BONE MARROW PROTEOGLYCAN"/>
    <property type="match status" value="1"/>
</dbReference>
<dbReference type="KEGG" id="cmin:NCTC10288_00274"/>
<feature type="region of interest" description="Disordered" evidence="1">
    <location>
        <begin position="1743"/>
        <end position="1997"/>
    </location>
</feature>
<feature type="compositionally biased region" description="Acidic residues" evidence="1">
    <location>
        <begin position="304"/>
        <end position="319"/>
    </location>
</feature>
<dbReference type="Proteomes" id="UP000249264">
    <property type="component" value="Chromosome 1"/>
</dbReference>
<feature type="region of interest" description="Disordered" evidence="1">
    <location>
        <begin position="1001"/>
        <end position="1272"/>
    </location>
</feature>
<keyword evidence="5" id="KW-0176">Collagen</keyword>
<feature type="compositionally biased region" description="Low complexity" evidence="1">
    <location>
        <begin position="1909"/>
        <end position="1925"/>
    </location>
</feature>
<dbReference type="Pfam" id="PF18202">
    <property type="entry name" value="TQ"/>
    <property type="match status" value="6"/>
</dbReference>
<feature type="compositionally biased region" description="Low complexity" evidence="1">
    <location>
        <begin position="888"/>
        <end position="903"/>
    </location>
</feature>
<dbReference type="EMBL" id="LS483460">
    <property type="protein sequence ID" value="SQH98480.1"/>
    <property type="molecule type" value="Genomic_DNA"/>
</dbReference>
<feature type="chain" id="PRO_5038494273" evidence="2">
    <location>
        <begin position="25"/>
        <end position="2112"/>
    </location>
</feature>
<feature type="compositionally biased region" description="Low complexity" evidence="1">
    <location>
        <begin position="1114"/>
        <end position="1130"/>
    </location>
</feature>
<feature type="compositionally biased region" description="Low complexity" evidence="1">
    <location>
        <begin position="1511"/>
        <end position="1527"/>
    </location>
</feature>
<feature type="compositionally biased region" description="Basic and acidic residues" evidence="1">
    <location>
        <begin position="1257"/>
        <end position="1266"/>
    </location>
</feature>
<evidence type="ECO:0000256" key="2">
    <source>
        <dbReference type="SAM" id="SignalP"/>
    </source>
</evidence>
<dbReference type="RefSeq" id="WP_197911825.1">
    <property type="nucleotide sequence ID" value="NZ_CP065689.1"/>
</dbReference>
<feature type="domain" description="T-Q ester bond containing" evidence="3">
    <location>
        <begin position="556"/>
        <end position="681"/>
    </location>
</feature>
<gene>
    <name evidence="4" type="ORF">I6G51_00545</name>
    <name evidence="5" type="ORF">NCTC10288_00274</name>
</gene>
<feature type="compositionally biased region" description="Low complexity" evidence="1">
    <location>
        <begin position="1045"/>
        <end position="1067"/>
    </location>
</feature>
<feature type="compositionally biased region" description="Basic and acidic residues" evidence="1">
    <location>
        <begin position="377"/>
        <end position="387"/>
    </location>
</feature>
<feature type="compositionally biased region" description="Low complexity" evidence="1">
    <location>
        <begin position="398"/>
        <end position="410"/>
    </location>
</feature>
<dbReference type="Gene3D" id="2.60.40.3930">
    <property type="match status" value="6"/>
</dbReference>
<feature type="compositionally biased region" description="Basic and acidic residues" evidence="1">
    <location>
        <begin position="1646"/>
        <end position="1655"/>
    </location>
</feature>
<sequence length="2112" mass="223090">MVFTAVLTAIAVIAAMIAVPGVKAGAAEPTDFKPDYDLGAEAKKLGGDDSWGTLVWAGKPPAGAINTNQNNDVGWGWCIDYTIADPMRKSGRYLRSEAGAIRFDDPKYQNAAIGLAMKMRDATAAGDKALAYKYSVYLTAIISDASGRAAAIKFLRANEPGQNPQTVRPLRGFDGNSDEFTQLTGLRIVMDDTRYLDDQFEVDPSVTIPEQPMDAFITVVGPNGETRFHTGGGQRVVPIDQPGLPGDGGHNPGTDEENDPNPYPSPSESTEPEPSSSVTETTSSDQPTTEETTEPSEPSTTDEQTTEETTSETSDEPTTEETTTTSNTDEVPEPTTSESTPNSETTTVTVTTSENPSEGETTAPESTTPGEETTSDTTEKTTTKETSTESTEEPTPTPTTDVGPEPTPTTSQQEKPLKPEIKTQAKFDGDKQQVVAGATVIDTVHYEDLVPGKKYTLKAELRNKAVDANANGEHAVVGTGSQEFTAEAESGDVEVKINVDKQLESPIAAAVAFEKLFSSEVDKDGNDISGSGEEKEIANHEDITDEAQTVNTVWNPEIGTTAKFKDGNRVVEGATVIDTVTYMDLVPGKNYTLKAKLISKEDGTTVLGEATHNFTAEKSAGSEDVEIIVNDNAKDGATAAVAFEKLFSSEVDKGGNDISGSNEEKEIAKHEDINDEDQTVTSELNPSIKTKAEFDNAKQVAAGVVVKDTVSYTDLVPGKEYTLKAELRNKAADANGEHAVIGHGDLTFSPKTSAGEVVVDIKVNEDLEGVVEAAVAFEKLYSKQVDETGKDVPNNEGDGNEITTHEDINDEDQTVTSEEEPSESTTPEKPGEETCESTTPEKPGEETTPNKPGEPGEETTPNKPGESTIPGKPGESTTPNDPCEETTPKTTEPTEPSESTTPREPGEESDKPKISTNADFANGATEVVAGAKVNDTVTYKGLVPGKEYTLFAELISKVDGESVLGEGKKTFTPTAANGEVVVEIIVDESVTEPVEAAVAFEELTSVEVNDKGEETPGTDPENPNHIAEHKDINDKNQTVPKPSEETTPNEPGEETTPNNPGEETTPNKPGEETTPNKPGESTTPGKPGEETTPNQPGEETTPNQPGEETTPNQPGEETTPNNPGEETTPNKPGEETTPNKPGESTTPGKPGEETTPNQPGEETTPNQPGEETTPNQPGEETTPNNPGEETTPNKPGEETCESTTPEKPGEETTPNKPGESTIPGKPGESTTPNDPCEETTPKTTEPTEPSESTTPREPGEESDKPKISTNADFANGATEVVAGAKVNDTVTYKGLVPSKEYTLFAELISKVDGESVLGEGKKTFTPTAANGEVVVEIIVDESVTEPVEAAVAFEELTSVEVNDKGEETPGTAPENPNHIAEHKDINDKNQTVPKPSEETTPNEPGEETTPNNPGEETTPNKPGEETTPNKPGESTTPGKPGEETTPNQPGEETTPNQPGEETTPNQPGEETTPNQPGEETTPNQPGEETTPNNPGEETTPNKPGEETTPNKPGESTTPGKPGEETTPNQPGEETTPNKPGESTTPGKPGEETTPNKPGEETTPNKPGEETTPNNPGEETTPNKPGEETCESTTPEKPGEETTPNKPGESTIPGKPGESTTPNDPCEETTPKTTEPTEPSESTTPREPGEESDKPKISTNADFANGATEVVAGAKVNDTVTYKGLVPGKEYTLFAELISKVDGESVLGEGKKTFTPTAANGEVVVEIIVDESVTEPVEAAVAFEELTSVEVNDKGEETPGTAPENPNHIAEHKDINDKNQTVPKPSEETTPNEPGEETTPNNPGEETTPNKPGEETTPNKPGEETTPNKPGESTTPGKPGEETTPNQPGEETTPNQPGEETTPNEPGEETTPNQPGEETTPNQPGEETTPNNPGEETTPNKPGEETTPNKPGESTTPGKPGEETTPNQPGEETTPNQPGEETTPNNPGEETTPNEPGEETTPNKPGDEPSESTTETPDKGDGNDKDDNDGSSKKSDLPWWLLLIPGLGLIKLIIDGGNGGNGGDHDGGKGTSEVIEDNGRGGDHGESTGDNAGEPSEQTGENTGRDDREITVLDATPPEDAGMPLPSNAERVEIKHVPSGATKLEPGMKDFIK</sequence>
<feature type="compositionally biased region" description="Polar residues" evidence="1">
    <location>
        <begin position="1926"/>
        <end position="1936"/>
    </location>
</feature>
<dbReference type="EMBL" id="CP065689">
    <property type="protein sequence ID" value="QPS59752.1"/>
    <property type="molecule type" value="Genomic_DNA"/>
</dbReference>
<evidence type="ECO:0000313" key="5">
    <source>
        <dbReference type="EMBL" id="SQH98480.1"/>
    </source>
</evidence>
<feature type="domain" description="T-Q ester bond containing" evidence="3">
    <location>
        <begin position="419"/>
        <end position="551"/>
    </location>
</feature>
<feature type="compositionally biased region" description="Basic and acidic residues" evidence="1">
    <location>
        <begin position="2036"/>
        <end position="2046"/>
    </location>
</feature>
<dbReference type="InterPro" id="IPR041100">
    <property type="entry name" value="TQ"/>
</dbReference>
<feature type="compositionally biased region" description="Polar residues" evidence="1">
    <location>
        <begin position="1528"/>
        <end position="1537"/>
    </location>
</feature>
<feature type="compositionally biased region" description="Low complexity" evidence="1">
    <location>
        <begin position="1177"/>
        <end position="1193"/>
    </location>
</feature>
<feature type="region of interest" description="Disordered" evidence="1">
    <location>
        <begin position="787"/>
        <end position="919"/>
    </location>
</feature>